<dbReference type="RefSeq" id="WP_083512731.1">
    <property type="nucleotide sequence ID" value="NZ_CP011131.1"/>
</dbReference>
<protein>
    <submittedName>
        <fullName evidence="3">SgcJ/EcaC family oxidoreductase</fullName>
    </submittedName>
</protein>
<dbReference type="EMBL" id="CP093547">
    <property type="protein sequence ID" value="UNP29099.1"/>
    <property type="molecule type" value="Genomic_DNA"/>
</dbReference>
<dbReference type="InterPro" id="IPR027843">
    <property type="entry name" value="DUF4440"/>
</dbReference>
<dbReference type="InterPro" id="IPR032710">
    <property type="entry name" value="NTF2-like_dom_sf"/>
</dbReference>
<gene>
    <name evidence="3" type="ORF">MOV92_21940</name>
</gene>
<feature type="chain" id="PRO_5045425104" evidence="1">
    <location>
        <begin position="27"/>
        <end position="158"/>
    </location>
</feature>
<keyword evidence="4" id="KW-1185">Reference proteome</keyword>
<evidence type="ECO:0000313" key="3">
    <source>
        <dbReference type="EMBL" id="UNP29099.1"/>
    </source>
</evidence>
<dbReference type="Pfam" id="PF14534">
    <property type="entry name" value="DUF4440"/>
    <property type="match status" value="1"/>
</dbReference>
<reference evidence="3 4" key="1">
    <citation type="submission" date="2022-03" db="EMBL/GenBank/DDBJ databases">
        <title>Complete genome sequence of Lysobacter capsici VKM B-2533 and Lysobacter gummosus 10.1.1, promising sources of lytic agents.</title>
        <authorList>
            <person name="Tarlachkov S.V."/>
            <person name="Kudryakova I.V."/>
            <person name="Afoshin A.S."/>
            <person name="Leontyevskaya E.A."/>
            <person name="Leontyevskaya N.V."/>
        </authorList>
    </citation>
    <scope>NUCLEOTIDE SEQUENCE [LARGE SCALE GENOMIC DNA]</scope>
    <source>
        <strain evidence="3 4">10.1.1</strain>
    </source>
</reference>
<dbReference type="NCBIfam" id="TIGR02246">
    <property type="entry name" value="SgcJ/EcaC family oxidoreductase"/>
    <property type="match status" value="1"/>
</dbReference>
<dbReference type="InterPro" id="IPR011944">
    <property type="entry name" value="Steroid_delta5-4_isomerase"/>
</dbReference>
<proteinExistence type="predicted"/>
<organism evidence="3 4">
    <name type="scientific">Lysobacter gummosus</name>
    <dbReference type="NCBI Taxonomy" id="262324"/>
    <lineage>
        <taxon>Bacteria</taxon>
        <taxon>Pseudomonadati</taxon>
        <taxon>Pseudomonadota</taxon>
        <taxon>Gammaproteobacteria</taxon>
        <taxon>Lysobacterales</taxon>
        <taxon>Lysobacteraceae</taxon>
        <taxon>Lysobacter</taxon>
    </lineage>
</organism>
<sequence length="158" mass="17083">MKSRTSMAAAGMTLALSGLIPLAAMAQDPMAAQHRHCEREFERASEGLGDAFARRDLNRFMAGFAEDAVQVNSLGQVLNGKPAITAFYRAVMANVYVFKRTLLAQTISQCSSAVVVDRIEFTIPSAGITLHAIDVANWAKVRGQWRLSADTTTPIANP</sequence>
<evidence type="ECO:0000313" key="4">
    <source>
        <dbReference type="Proteomes" id="UP000829194"/>
    </source>
</evidence>
<dbReference type="SUPFAM" id="SSF54427">
    <property type="entry name" value="NTF2-like"/>
    <property type="match status" value="1"/>
</dbReference>
<dbReference type="Proteomes" id="UP000829194">
    <property type="component" value="Chromosome"/>
</dbReference>
<dbReference type="Gene3D" id="3.10.450.50">
    <property type="match status" value="1"/>
</dbReference>
<keyword evidence="1" id="KW-0732">Signal</keyword>
<evidence type="ECO:0000259" key="2">
    <source>
        <dbReference type="Pfam" id="PF14534"/>
    </source>
</evidence>
<name>A0ABY3X924_9GAMM</name>
<feature type="signal peptide" evidence="1">
    <location>
        <begin position="1"/>
        <end position="26"/>
    </location>
</feature>
<evidence type="ECO:0000256" key="1">
    <source>
        <dbReference type="SAM" id="SignalP"/>
    </source>
</evidence>
<accession>A0ABY3X924</accession>
<feature type="domain" description="DUF4440" evidence="2">
    <location>
        <begin position="45"/>
        <end position="147"/>
    </location>
</feature>